<dbReference type="AlphaFoldDB" id="A0A7I8WAJ8"/>
<comment type="similarity">
    <text evidence="2">Belongs to the ORC4 family.</text>
</comment>
<dbReference type="GO" id="GO:0016887">
    <property type="term" value="F:ATP hydrolysis activity"/>
    <property type="evidence" value="ECO:0007669"/>
    <property type="project" value="InterPro"/>
</dbReference>
<dbReference type="CDD" id="cd00009">
    <property type="entry name" value="AAA"/>
    <property type="match status" value="1"/>
</dbReference>
<protein>
    <recommendedName>
        <fullName evidence="3">Origin recognition complex subunit 4</fullName>
    </recommendedName>
</protein>
<name>A0A7I8WAJ8_9ANNE</name>
<dbReference type="InterPro" id="IPR016527">
    <property type="entry name" value="ORC4"/>
</dbReference>
<reference evidence="9 10" key="1">
    <citation type="submission" date="2020-08" db="EMBL/GenBank/DDBJ databases">
        <authorList>
            <person name="Hejnol A."/>
        </authorList>
    </citation>
    <scope>NUCLEOTIDE SEQUENCE [LARGE SCALE GENOMIC DNA]</scope>
</reference>
<dbReference type="InterPro" id="IPR003959">
    <property type="entry name" value="ATPase_AAA_core"/>
</dbReference>
<dbReference type="GO" id="GO:0005524">
    <property type="term" value="F:ATP binding"/>
    <property type="evidence" value="ECO:0007669"/>
    <property type="project" value="InterPro"/>
</dbReference>
<keyword evidence="4" id="KW-0235">DNA replication</keyword>
<dbReference type="Proteomes" id="UP000549394">
    <property type="component" value="Unassembled WGS sequence"/>
</dbReference>
<evidence type="ECO:0000313" key="9">
    <source>
        <dbReference type="EMBL" id="CAD5125155.1"/>
    </source>
</evidence>
<evidence type="ECO:0000256" key="2">
    <source>
        <dbReference type="ARBA" id="ARBA00005334"/>
    </source>
</evidence>
<evidence type="ECO:0000259" key="7">
    <source>
        <dbReference type="Pfam" id="PF00004"/>
    </source>
</evidence>
<dbReference type="GO" id="GO:0005664">
    <property type="term" value="C:nuclear origin of replication recognition complex"/>
    <property type="evidence" value="ECO:0007669"/>
    <property type="project" value="TreeGrafter"/>
</dbReference>
<dbReference type="OrthoDB" id="343623at2759"/>
<feature type="domain" description="Origin recognition complex subunit 4 C-terminal" evidence="8">
    <location>
        <begin position="199"/>
        <end position="376"/>
    </location>
</feature>
<evidence type="ECO:0000256" key="6">
    <source>
        <dbReference type="ARBA" id="ARBA00023242"/>
    </source>
</evidence>
<dbReference type="Pfam" id="PF00004">
    <property type="entry name" value="AAA"/>
    <property type="match status" value="1"/>
</dbReference>
<evidence type="ECO:0000259" key="8">
    <source>
        <dbReference type="Pfam" id="PF14629"/>
    </source>
</evidence>
<dbReference type="GO" id="GO:0006270">
    <property type="term" value="P:DNA replication initiation"/>
    <property type="evidence" value="ECO:0007669"/>
    <property type="project" value="TreeGrafter"/>
</dbReference>
<keyword evidence="6" id="KW-0539">Nucleus</keyword>
<gene>
    <name evidence="9" type="ORF">DGYR_LOCUS12587</name>
</gene>
<dbReference type="PANTHER" id="PTHR12087">
    <property type="entry name" value="ORIGIN RECOGNITION COMPLEX SUBUNIT 4"/>
    <property type="match status" value="1"/>
</dbReference>
<evidence type="ECO:0000256" key="1">
    <source>
        <dbReference type="ARBA" id="ARBA00004123"/>
    </source>
</evidence>
<feature type="domain" description="ATPase AAA-type core" evidence="7">
    <location>
        <begin position="72"/>
        <end position="194"/>
    </location>
</feature>
<keyword evidence="5" id="KW-0238">DNA-binding</keyword>
<dbReference type="GO" id="GO:0003688">
    <property type="term" value="F:DNA replication origin binding"/>
    <property type="evidence" value="ECO:0007669"/>
    <property type="project" value="TreeGrafter"/>
</dbReference>
<dbReference type="Pfam" id="PF14629">
    <property type="entry name" value="ORC4_C"/>
    <property type="match status" value="1"/>
</dbReference>
<dbReference type="InterPro" id="IPR027417">
    <property type="entry name" value="P-loop_NTPase"/>
</dbReference>
<dbReference type="EMBL" id="CAJFCJ010000025">
    <property type="protein sequence ID" value="CAD5125155.1"/>
    <property type="molecule type" value="Genomic_DNA"/>
</dbReference>
<dbReference type="InterPro" id="IPR032705">
    <property type="entry name" value="ORC4_C"/>
</dbReference>
<comment type="subcellular location">
    <subcellularLocation>
        <location evidence="1">Nucleus</location>
    </subcellularLocation>
</comment>
<evidence type="ECO:0000256" key="5">
    <source>
        <dbReference type="ARBA" id="ARBA00023125"/>
    </source>
</evidence>
<evidence type="ECO:0000256" key="4">
    <source>
        <dbReference type="ARBA" id="ARBA00022705"/>
    </source>
</evidence>
<comment type="caution">
    <text evidence="9">The sequence shown here is derived from an EMBL/GenBank/DDBJ whole genome shotgun (WGS) entry which is preliminary data.</text>
</comment>
<organism evidence="9 10">
    <name type="scientific">Dimorphilus gyrociliatus</name>
    <dbReference type="NCBI Taxonomy" id="2664684"/>
    <lineage>
        <taxon>Eukaryota</taxon>
        <taxon>Metazoa</taxon>
        <taxon>Spiralia</taxon>
        <taxon>Lophotrochozoa</taxon>
        <taxon>Annelida</taxon>
        <taxon>Polychaeta</taxon>
        <taxon>Polychaeta incertae sedis</taxon>
        <taxon>Dinophilidae</taxon>
        <taxon>Dimorphilus</taxon>
    </lineage>
</organism>
<keyword evidence="10" id="KW-1185">Reference proteome</keyword>
<dbReference type="SUPFAM" id="SSF52540">
    <property type="entry name" value="P-loop containing nucleoside triphosphate hydrolases"/>
    <property type="match status" value="1"/>
</dbReference>
<dbReference type="PANTHER" id="PTHR12087:SF0">
    <property type="entry name" value="ORIGIN RECOGNITION COMPLEX SUBUNIT 4"/>
    <property type="match status" value="1"/>
</dbReference>
<dbReference type="Gene3D" id="3.40.50.300">
    <property type="entry name" value="P-loop containing nucleotide triphosphate hydrolases"/>
    <property type="match status" value="1"/>
</dbReference>
<proteinExistence type="inferred from homology"/>
<evidence type="ECO:0000313" key="10">
    <source>
        <dbReference type="Proteomes" id="UP000549394"/>
    </source>
</evidence>
<accession>A0A7I8WAJ8</accession>
<evidence type="ECO:0000256" key="3">
    <source>
        <dbReference type="ARBA" id="ARBA00019083"/>
    </source>
</evidence>
<sequence length="396" mass="46004">MSRRSRDANLAEKAKSLLLGRLAGQIDHSPHFLCPEGFKHEKNESKVKSAVPACKRIYDSIQKVFSNESSSLILTGIRGIGKSYLIDKVLKRLKDERRQFRLVRLNGCIQSDEVVAKVEIDRQLNEYTNSHPLIIILDEFENFATDKQHLLYNLFDSSTSFNMYGSAVFTIGITTRMNVIELLEKRVRSRFSHEQVHLERDIDNKGFLNKWNDAVKKSFTYGFVREYLQDLYYQQVDIREIVTFSDCCLRLMGYREFFDEDLLREVCSIYTLNSQNCLLQDLTTLELSILIAADRIYSLFVGEPFTFEMVFNEYKKFFSKHSSLEMFAKSVVLKSYEKLFDLEILTIADGSTVNNVPKEYHPMKLTVPHEDIERVVADLIDCPTEVKQWVNSLPTQ</sequence>